<keyword evidence="3" id="KW-1185">Reference proteome</keyword>
<name>A0A1V9ZIU6_ACHHY</name>
<dbReference type="EMBL" id="JNBR01000095">
    <property type="protein sequence ID" value="OQR97841.1"/>
    <property type="molecule type" value="Genomic_DNA"/>
</dbReference>
<evidence type="ECO:0000313" key="3">
    <source>
        <dbReference type="Proteomes" id="UP000243579"/>
    </source>
</evidence>
<evidence type="ECO:0000313" key="2">
    <source>
        <dbReference type="EMBL" id="OQR97841.1"/>
    </source>
</evidence>
<dbReference type="OrthoDB" id="69165at2759"/>
<sequence length="226" mass="24798">MWDFDANLYALTATYVVGIACFFASFLGAYRATRRKHAAQSMPEVPEVTLVKYITKLLRVVCLGIAACQLVLFSHATSIPTATPNVPIFDSVVRALASLVLTLLGFGTNTHPSIRHLFGLGMLGLVGFDTVSEVHYVSATTCGSKGSLCSTLPGITTGQLQQLMVRDLISIVLELWAFLLVCYLCLSIGCCFSRYTQRQLSITNPYSNVRDLLTKYHPELTLKHNV</sequence>
<dbReference type="AlphaFoldDB" id="A0A1V9ZIU6"/>
<evidence type="ECO:0008006" key="4">
    <source>
        <dbReference type="Google" id="ProtNLM"/>
    </source>
</evidence>
<accession>A0A1V9ZIU6</accession>
<dbReference type="Proteomes" id="UP000243579">
    <property type="component" value="Unassembled WGS sequence"/>
</dbReference>
<comment type="caution">
    <text evidence="2">The sequence shown here is derived from an EMBL/GenBank/DDBJ whole genome shotgun (WGS) entry which is preliminary data.</text>
</comment>
<feature type="transmembrane region" description="Helical" evidence="1">
    <location>
        <begin position="57"/>
        <end position="76"/>
    </location>
</feature>
<feature type="transmembrane region" description="Helical" evidence="1">
    <location>
        <begin position="6"/>
        <end position="30"/>
    </location>
</feature>
<organism evidence="2 3">
    <name type="scientific">Achlya hypogyna</name>
    <name type="common">Oomycete</name>
    <name type="synonym">Protoachlya hypogyna</name>
    <dbReference type="NCBI Taxonomy" id="1202772"/>
    <lineage>
        <taxon>Eukaryota</taxon>
        <taxon>Sar</taxon>
        <taxon>Stramenopiles</taxon>
        <taxon>Oomycota</taxon>
        <taxon>Saprolegniomycetes</taxon>
        <taxon>Saprolegniales</taxon>
        <taxon>Achlyaceae</taxon>
        <taxon>Achlya</taxon>
    </lineage>
</organism>
<gene>
    <name evidence="2" type="ORF">ACHHYP_20441</name>
</gene>
<evidence type="ECO:0000256" key="1">
    <source>
        <dbReference type="SAM" id="Phobius"/>
    </source>
</evidence>
<keyword evidence="1" id="KW-0812">Transmembrane</keyword>
<reference evidence="2 3" key="1">
    <citation type="journal article" date="2014" name="Genome Biol. Evol.">
        <title>The secreted proteins of Achlya hypogyna and Thraustotheca clavata identify the ancestral oomycete secretome and reveal gene acquisitions by horizontal gene transfer.</title>
        <authorList>
            <person name="Misner I."/>
            <person name="Blouin N."/>
            <person name="Leonard G."/>
            <person name="Richards T.A."/>
            <person name="Lane C.E."/>
        </authorList>
    </citation>
    <scope>NUCLEOTIDE SEQUENCE [LARGE SCALE GENOMIC DNA]</scope>
    <source>
        <strain evidence="2 3">ATCC 48635</strain>
    </source>
</reference>
<protein>
    <recommendedName>
        <fullName evidence="4">Transmembrane protein</fullName>
    </recommendedName>
</protein>
<feature type="transmembrane region" description="Helical" evidence="1">
    <location>
        <begin position="168"/>
        <end position="192"/>
    </location>
</feature>
<keyword evidence="1" id="KW-1133">Transmembrane helix</keyword>
<keyword evidence="1" id="KW-0472">Membrane</keyword>
<proteinExistence type="predicted"/>